<name>A0A5M3WUI5_9ACTN</name>
<dbReference type="RefSeq" id="WP_155357854.1">
    <property type="nucleotide sequence ID" value="NZ_BAAAHL010000021.1"/>
</dbReference>
<evidence type="ECO:0000313" key="1">
    <source>
        <dbReference type="EMBL" id="GES12554.1"/>
    </source>
</evidence>
<sequence length="103" mass="11788">MSYRHQILRNLRYGALPAFMKLQREKNELYVAEGLTPYRVWAPAFGGLHHMVLEAEFPTMAEFERQHVTAKSVARVAEINAAQLEYVIEGSAEDRLQRLGLDA</sequence>
<evidence type="ECO:0000313" key="2">
    <source>
        <dbReference type="Proteomes" id="UP000331127"/>
    </source>
</evidence>
<accession>A0A5M3WUI5</accession>
<protein>
    <recommendedName>
        <fullName evidence="3">NIPSNAP domain-containing protein</fullName>
    </recommendedName>
</protein>
<reference evidence="1 2" key="1">
    <citation type="submission" date="2019-10" db="EMBL/GenBank/DDBJ databases">
        <title>Whole genome shotgun sequence of Acrocarpospora macrocephala NBRC 16266.</title>
        <authorList>
            <person name="Ichikawa N."/>
            <person name="Kimura A."/>
            <person name="Kitahashi Y."/>
            <person name="Komaki H."/>
            <person name="Oguchi A."/>
        </authorList>
    </citation>
    <scope>NUCLEOTIDE SEQUENCE [LARGE SCALE GENOMIC DNA]</scope>
    <source>
        <strain evidence="1 2">NBRC 16266</strain>
    </source>
</reference>
<dbReference type="AlphaFoldDB" id="A0A5M3WUI5"/>
<gene>
    <name evidence="1" type="ORF">Amac_061510</name>
</gene>
<dbReference type="EMBL" id="BLAE01000036">
    <property type="protein sequence ID" value="GES12554.1"/>
    <property type="molecule type" value="Genomic_DNA"/>
</dbReference>
<comment type="caution">
    <text evidence="1">The sequence shown here is derived from an EMBL/GenBank/DDBJ whole genome shotgun (WGS) entry which is preliminary data.</text>
</comment>
<proteinExistence type="predicted"/>
<organism evidence="1 2">
    <name type="scientific">Acrocarpospora macrocephala</name>
    <dbReference type="NCBI Taxonomy" id="150177"/>
    <lineage>
        <taxon>Bacteria</taxon>
        <taxon>Bacillati</taxon>
        <taxon>Actinomycetota</taxon>
        <taxon>Actinomycetes</taxon>
        <taxon>Streptosporangiales</taxon>
        <taxon>Streptosporangiaceae</taxon>
        <taxon>Acrocarpospora</taxon>
    </lineage>
</organism>
<evidence type="ECO:0008006" key="3">
    <source>
        <dbReference type="Google" id="ProtNLM"/>
    </source>
</evidence>
<dbReference type="Proteomes" id="UP000331127">
    <property type="component" value="Unassembled WGS sequence"/>
</dbReference>
<keyword evidence="2" id="KW-1185">Reference proteome</keyword>
<dbReference type="OrthoDB" id="4763807at2"/>